<dbReference type="EMBL" id="SMKS01000014">
    <property type="protein sequence ID" value="TDD06919.1"/>
    <property type="molecule type" value="Genomic_DNA"/>
</dbReference>
<evidence type="ECO:0000313" key="3">
    <source>
        <dbReference type="Proteomes" id="UP000295674"/>
    </source>
</evidence>
<accession>A0A4R4VMA8</accession>
<evidence type="ECO:0000313" key="2">
    <source>
        <dbReference type="EMBL" id="TDD06919.1"/>
    </source>
</evidence>
<dbReference type="PROSITE" id="PS51257">
    <property type="entry name" value="PROKAR_LIPOPROTEIN"/>
    <property type="match status" value="1"/>
</dbReference>
<dbReference type="OrthoDB" id="3692189at2"/>
<dbReference type="Pfam" id="PF12079">
    <property type="entry name" value="DUF3558"/>
    <property type="match status" value="1"/>
</dbReference>
<name>A0A4R4VMA8_9PSEU</name>
<organism evidence="2 3">
    <name type="scientific">Saccharopolyspora terrae</name>
    <dbReference type="NCBI Taxonomy" id="2530384"/>
    <lineage>
        <taxon>Bacteria</taxon>
        <taxon>Bacillati</taxon>
        <taxon>Actinomycetota</taxon>
        <taxon>Actinomycetes</taxon>
        <taxon>Pseudonocardiales</taxon>
        <taxon>Pseudonocardiaceae</taxon>
        <taxon>Saccharopolyspora</taxon>
    </lineage>
</organism>
<dbReference type="Proteomes" id="UP000295674">
    <property type="component" value="Unassembled WGS sequence"/>
</dbReference>
<feature type="chain" id="PRO_5039094192" evidence="1">
    <location>
        <begin position="25"/>
        <end position="175"/>
    </location>
</feature>
<dbReference type="InterPro" id="IPR024520">
    <property type="entry name" value="DUF3558"/>
</dbReference>
<protein>
    <submittedName>
        <fullName evidence="2">DUF3558 domain-containing protein</fullName>
    </submittedName>
</protein>
<sequence>MRTTGITLVSAAAAALLLAGCSGGSGTGGTPAPAPVNKLASFDPCTVLSDTELQKFGASGPGEPVDQGVGEPGCDFDAGDFVLTVYKAEGNGLDYWQGQRGQFGIFEPNKVGSSNGIKAVTSGSQGQGICRQIIEAGGGTVSVSVGYSADKIPGDDATCAKAMEIAQVVEPKLPK</sequence>
<keyword evidence="3" id="KW-1185">Reference proteome</keyword>
<keyword evidence="1" id="KW-0732">Signal</keyword>
<feature type="signal peptide" evidence="1">
    <location>
        <begin position="1"/>
        <end position="24"/>
    </location>
</feature>
<gene>
    <name evidence="2" type="ORF">E1181_11555</name>
</gene>
<evidence type="ECO:0000256" key="1">
    <source>
        <dbReference type="SAM" id="SignalP"/>
    </source>
</evidence>
<reference evidence="2 3" key="1">
    <citation type="submission" date="2019-03" db="EMBL/GenBank/DDBJ databases">
        <title>Draft genome sequences of novel Actinobacteria.</title>
        <authorList>
            <person name="Sahin N."/>
            <person name="Ay H."/>
            <person name="Saygin H."/>
        </authorList>
    </citation>
    <scope>NUCLEOTIDE SEQUENCE [LARGE SCALE GENOMIC DNA]</scope>
    <source>
        <strain evidence="2 3">16K309</strain>
    </source>
</reference>
<proteinExistence type="predicted"/>
<dbReference type="RefSeq" id="WP_132673967.1">
    <property type="nucleotide sequence ID" value="NZ_SMKS01000014.1"/>
</dbReference>
<comment type="caution">
    <text evidence="2">The sequence shown here is derived from an EMBL/GenBank/DDBJ whole genome shotgun (WGS) entry which is preliminary data.</text>
</comment>
<dbReference type="AlphaFoldDB" id="A0A4R4VMA8"/>